<organism evidence="2 3">
    <name type="scientific">Cylindrotheca closterium</name>
    <dbReference type="NCBI Taxonomy" id="2856"/>
    <lineage>
        <taxon>Eukaryota</taxon>
        <taxon>Sar</taxon>
        <taxon>Stramenopiles</taxon>
        <taxon>Ochrophyta</taxon>
        <taxon>Bacillariophyta</taxon>
        <taxon>Bacillariophyceae</taxon>
        <taxon>Bacillariophycidae</taxon>
        <taxon>Bacillariales</taxon>
        <taxon>Bacillariaceae</taxon>
        <taxon>Cylindrotheca</taxon>
    </lineage>
</organism>
<comment type="caution">
    <text evidence="2">The sequence shown here is derived from an EMBL/GenBank/DDBJ whole genome shotgun (WGS) entry which is preliminary data.</text>
</comment>
<sequence length="385" mass="44502">MPNIQQHQTQDQLLMQRAQRDAQHYQITTIDERLIITYQINPARQDDWRIYLPLSLVDDVITWYHLVLGQRGKTSMYATIAKRFYSPGLKQRIERFNCEICRLNKVANVQYGQLPERHADLVPWFSVVVNLIGPWKIDVNGRELEFNALTCIDPVTNLTELAFIKNKTATHVASVFEMLWLSRYPRPYKCIHDQGGKLIGEAFQAKLATWGIHDGGTTSKNATANAICERMHLTVANILRTRYNNAAPNFQVAVEEVKRALAACNHAMRCAVSTALMNNTPGETVFHRDMLLNIPVIVDLLSMQQKRQYKINENLRRQNAKRKEFDYRIGGEVLIKNTDGRKLDPKYRGPYPITNVYTNGTVEIQRTNAIRERINIRRLVPFRRV</sequence>
<dbReference type="AlphaFoldDB" id="A0AAD2PWI3"/>
<feature type="domain" description="Integrase catalytic" evidence="1">
    <location>
        <begin position="119"/>
        <end position="289"/>
    </location>
</feature>
<dbReference type="InterPro" id="IPR050951">
    <property type="entry name" value="Retrovirus_Pol_polyprotein"/>
</dbReference>
<dbReference type="InterPro" id="IPR036397">
    <property type="entry name" value="RNaseH_sf"/>
</dbReference>
<dbReference type="InterPro" id="IPR041588">
    <property type="entry name" value="Integrase_H2C2"/>
</dbReference>
<protein>
    <recommendedName>
        <fullName evidence="1">Integrase catalytic domain-containing protein</fullName>
    </recommendedName>
</protein>
<dbReference type="InterPro" id="IPR012337">
    <property type="entry name" value="RNaseH-like_sf"/>
</dbReference>
<accession>A0AAD2PWI3</accession>
<dbReference type="SUPFAM" id="SSF53098">
    <property type="entry name" value="Ribonuclease H-like"/>
    <property type="match status" value="1"/>
</dbReference>
<name>A0AAD2PWI3_9STRA</name>
<evidence type="ECO:0000313" key="2">
    <source>
        <dbReference type="EMBL" id="CAJ1960531.1"/>
    </source>
</evidence>
<dbReference type="PROSITE" id="PS50994">
    <property type="entry name" value="INTEGRASE"/>
    <property type="match status" value="1"/>
</dbReference>
<dbReference type="Gene3D" id="1.10.340.70">
    <property type="match status" value="1"/>
</dbReference>
<evidence type="ECO:0000259" key="1">
    <source>
        <dbReference type="PROSITE" id="PS50994"/>
    </source>
</evidence>
<dbReference type="PANTHER" id="PTHR37984">
    <property type="entry name" value="PROTEIN CBG26694"/>
    <property type="match status" value="1"/>
</dbReference>
<dbReference type="GO" id="GO:0015074">
    <property type="term" value="P:DNA integration"/>
    <property type="evidence" value="ECO:0007669"/>
    <property type="project" value="InterPro"/>
</dbReference>
<dbReference type="PANTHER" id="PTHR37984:SF5">
    <property type="entry name" value="PROTEIN NYNRIN-LIKE"/>
    <property type="match status" value="1"/>
</dbReference>
<dbReference type="GO" id="GO:0003676">
    <property type="term" value="F:nucleic acid binding"/>
    <property type="evidence" value="ECO:0007669"/>
    <property type="project" value="InterPro"/>
</dbReference>
<evidence type="ECO:0000313" key="3">
    <source>
        <dbReference type="Proteomes" id="UP001295423"/>
    </source>
</evidence>
<dbReference type="Proteomes" id="UP001295423">
    <property type="component" value="Unassembled WGS sequence"/>
</dbReference>
<keyword evidence="3" id="KW-1185">Reference proteome</keyword>
<dbReference type="InterPro" id="IPR001584">
    <property type="entry name" value="Integrase_cat-core"/>
</dbReference>
<reference evidence="2" key="1">
    <citation type="submission" date="2023-08" db="EMBL/GenBank/DDBJ databases">
        <authorList>
            <person name="Audoor S."/>
            <person name="Bilcke G."/>
        </authorList>
    </citation>
    <scope>NUCLEOTIDE SEQUENCE</scope>
</reference>
<proteinExistence type="predicted"/>
<dbReference type="Gene3D" id="3.30.420.10">
    <property type="entry name" value="Ribonuclease H-like superfamily/Ribonuclease H"/>
    <property type="match status" value="1"/>
</dbReference>
<dbReference type="Pfam" id="PF17921">
    <property type="entry name" value="Integrase_H2C2"/>
    <property type="match status" value="1"/>
</dbReference>
<dbReference type="EMBL" id="CAKOGP040002061">
    <property type="protein sequence ID" value="CAJ1960531.1"/>
    <property type="molecule type" value="Genomic_DNA"/>
</dbReference>
<gene>
    <name evidence="2" type="ORF">CYCCA115_LOCUS18774</name>
</gene>